<evidence type="ECO:0000313" key="2">
    <source>
        <dbReference type="Proteomes" id="UP000276133"/>
    </source>
</evidence>
<accession>A0A3M7SLQ3</accession>
<proteinExistence type="predicted"/>
<dbReference type="Proteomes" id="UP000276133">
    <property type="component" value="Unassembled WGS sequence"/>
</dbReference>
<protein>
    <submittedName>
        <fullName evidence="1">Uncharacterized protein</fullName>
    </submittedName>
</protein>
<dbReference type="EMBL" id="REGN01001156">
    <property type="protein sequence ID" value="RNA36625.1"/>
    <property type="molecule type" value="Genomic_DNA"/>
</dbReference>
<comment type="caution">
    <text evidence="1">The sequence shown here is derived from an EMBL/GenBank/DDBJ whole genome shotgun (WGS) entry which is preliminary data.</text>
</comment>
<keyword evidence="2" id="KW-1185">Reference proteome</keyword>
<evidence type="ECO:0000313" key="1">
    <source>
        <dbReference type="EMBL" id="RNA36625.1"/>
    </source>
</evidence>
<gene>
    <name evidence="1" type="ORF">BpHYR1_027102</name>
</gene>
<reference evidence="1 2" key="1">
    <citation type="journal article" date="2018" name="Sci. Rep.">
        <title>Genomic signatures of local adaptation to the degree of environmental predictability in rotifers.</title>
        <authorList>
            <person name="Franch-Gras L."/>
            <person name="Hahn C."/>
            <person name="Garcia-Roger E.M."/>
            <person name="Carmona M.J."/>
            <person name="Serra M."/>
            <person name="Gomez A."/>
        </authorList>
    </citation>
    <scope>NUCLEOTIDE SEQUENCE [LARGE SCALE GENOMIC DNA]</scope>
    <source>
        <strain evidence="1">HYR1</strain>
    </source>
</reference>
<name>A0A3M7SLQ3_BRAPC</name>
<organism evidence="1 2">
    <name type="scientific">Brachionus plicatilis</name>
    <name type="common">Marine rotifer</name>
    <name type="synonym">Brachionus muelleri</name>
    <dbReference type="NCBI Taxonomy" id="10195"/>
    <lineage>
        <taxon>Eukaryota</taxon>
        <taxon>Metazoa</taxon>
        <taxon>Spiralia</taxon>
        <taxon>Gnathifera</taxon>
        <taxon>Rotifera</taxon>
        <taxon>Eurotatoria</taxon>
        <taxon>Monogononta</taxon>
        <taxon>Pseudotrocha</taxon>
        <taxon>Ploima</taxon>
        <taxon>Brachionidae</taxon>
        <taxon>Brachionus</taxon>
    </lineage>
</organism>
<sequence>MKNNSNEEIVLDEFAKRIPRWGTSLFKKYMSNLTSKNTAKLANNALMDEARIVCIYDLCRLRPSHKNGVHMITTYGSEYEYIISKLRELQFYKSIESCCNCVFKEEYLISDLFISKRFSSQIMNIISIYYVPRLKVELVDDMAPGFLTEAIPRHSINSVFYYRT</sequence>
<dbReference type="AlphaFoldDB" id="A0A3M7SLQ3"/>